<comment type="similarity">
    <text evidence="2">Belongs to the steroid 5-alpha reductase family.</text>
</comment>
<sequence>VIHCFNKAIVSPLRTPSRSLSHISIPLAAAAFNLLSRSLNGSWLSSGVPDGWNSLGFWASIGLFISGWIGNIVHDEVLLNIRKEFPNYLCEWIEWTGFAFAASIASGWATPVYESPPWLFVLNEVATMLPRALNGHQWYHDKFKDYPKDRKAVIPLLL</sequence>
<keyword evidence="5" id="KW-0472">Membrane</keyword>
<name>A0A0C3QEU3_9AGAM</name>
<evidence type="ECO:0000256" key="3">
    <source>
        <dbReference type="ARBA" id="ARBA00022692"/>
    </source>
</evidence>
<dbReference type="GO" id="GO:0016627">
    <property type="term" value="F:oxidoreductase activity, acting on the CH-CH group of donors"/>
    <property type="evidence" value="ECO:0007669"/>
    <property type="project" value="InterPro"/>
</dbReference>
<dbReference type="InterPro" id="IPR039357">
    <property type="entry name" value="SRD5A/TECR"/>
</dbReference>
<dbReference type="PANTHER" id="PTHR10556">
    <property type="entry name" value="3-OXO-5-ALPHA-STEROID 4-DEHYDROGENASE"/>
    <property type="match status" value="1"/>
</dbReference>
<keyword evidence="3" id="KW-0812">Transmembrane</keyword>
<dbReference type="Proteomes" id="UP000054248">
    <property type="component" value="Unassembled WGS sequence"/>
</dbReference>
<protein>
    <recommendedName>
        <fullName evidence="6">3-oxo-5-alpha-steroid 4-dehydrogenase C-terminal domain-containing protein</fullName>
    </recommendedName>
</protein>
<evidence type="ECO:0000256" key="5">
    <source>
        <dbReference type="ARBA" id="ARBA00023136"/>
    </source>
</evidence>
<dbReference type="STRING" id="1051891.A0A0C3QEU3"/>
<evidence type="ECO:0000313" key="8">
    <source>
        <dbReference type="Proteomes" id="UP000054248"/>
    </source>
</evidence>
<evidence type="ECO:0000256" key="2">
    <source>
        <dbReference type="ARBA" id="ARBA00007742"/>
    </source>
</evidence>
<keyword evidence="8" id="KW-1185">Reference proteome</keyword>
<dbReference type="AlphaFoldDB" id="A0A0C3QEU3"/>
<comment type="subcellular location">
    <subcellularLocation>
        <location evidence="1">Membrane</location>
        <topology evidence="1">Multi-pass membrane protein</topology>
    </subcellularLocation>
</comment>
<dbReference type="InterPro" id="IPR001104">
    <property type="entry name" value="3-oxo-5_a-steroid_4-DH_C"/>
</dbReference>
<evidence type="ECO:0000259" key="6">
    <source>
        <dbReference type="Pfam" id="PF02544"/>
    </source>
</evidence>
<dbReference type="Pfam" id="PF02544">
    <property type="entry name" value="Steroid_dh"/>
    <property type="match status" value="1"/>
</dbReference>
<reference evidence="7 8" key="1">
    <citation type="submission" date="2014-04" db="EMBL/GenBank/DDBJ databases">
        <authorList>
            <consortium name="DOE Joint Genome Institute"/>
            <person name="Kuo A."/>
            <person name="Girlanda M."/>
            <person name="Perotto S."/>
            <person name="Kohler A."/>
            <person name="Nagy L.G."/>
            <person name="Floudas D."/>
            <person name="Copeland A."/>
            <person name="Barry K.W."/>
            <person name="Cichocki N."/>
            <person name="Veneault-Fourrey C."/>
            <person name="LaButti K."/>
            <person name="Lindquist E.A."/>
            <person name="Lipzen A."/>
            <person name="Lundell T."/>
            <person name="Morin E."/>
            <person name="Murat C."/>
            <person name="Sun H."/>
            <person name="Tunlid A."/>
            <person name="Henrissat B."/>
            <person name="Grigoriev I.V."/>
            <person name="Hibbett D.S."/>
            <person name="Martin F."/>
            <person name="Nordberg H.P."/>
            <person name="Cantor M.N."/>
            <person name="Hua S.X."/>
        </authorList>
    </citation>
    <scope>NUCLEOTIDE SEQUENCE [LARGE SCALE GENOMIC DNA]</scope>
    <source>
        <strain evidence="7 8">MUT 4182</strain>
    </source>
</reference>
<dbReference type="OrthoDB" id="5788137at2759"/>
<evidence type="ECO:0000313" key="7">
    <source>
        <dbReference type="EMBL" id="KIO24471.1"/>
    </source>
</evidence>
<dbReference type="HOGENOM" id="CLU_065395_3_0_1"/>
<dbReference type="GO" id="GO:0016020">
    <property type="term" value="C:membrane"/>
    <property type="evidence" value="ECO:0007669"/>
    <property type="project" value="UniProtKB-SubCell"/>
</dbReference>
<gene>
    <name evidence="7" type="ORF">M407DRAFT_76927</name>
</gene>
<accession>A0A0C3QEU3</accession>
<feature type="non-terminal residue" evidence="7">
    <location>
        <position position="1"/>
    </location>
</feature>
<feature type="domain" description="3-oxo-5-alpha-steroid 4-dehydrogenase C-terminal" evidence="6">
    <location>
        <begin position="85"/>
        <end position="157"/>
    </location>
</feature>
<evidence type="ECO:0000256" key="1">
    <source>
        <dbReference type="ARBA" id="ARBA00004141"/>
    </source>
</evidence>
<dbReference type="GO" id="GO:0006629">
    <property type="term" value="P:lipid metabolic process"/>
    <property type="evidence" value="ECO:0007669"/>
    <property type="project" value="InterPro"/>
</dbReference>
<dbReference type="PANTHER" id="PTHR10556:SF43">
    <property type="entry name" value="STEROID 5-ALPHA-REDUCTASE DET2"/>
    <property type="match status" value="1"/>
</dbReference>
<dbReference type="EMBL" id="KN823061">
    <property type="protein sequence ID" value="KIO24471.1"/>
    <property type="molecule type" value="Genomic_DNA"/>
</dbReference>
<keyword evidence="4" id="KW-1133">Transmembrane helix</keyword>
<evidence type="ECO:0000256" key="4">
    <source>
        <dbReference type="ARBA" id="ARBA00022989"/>
    </source>
</evidence>
<reference evidence="8" key="2">
    <citation type="submission" date="2015-01" db="EMBL/GenBank/DDBJ databases">
        <title>Evolutionary Origins and Diversification of the Mycorrhizal Mutualists.</title>
        <authorList>
            <consortium name="DOE Joint Genome Institute"/>
            <consortium name="Mycorrhizal Genomics Consortium"/>
            <person name="Kohler A."/>
            <person name="Kuo A."/>
            <person name="Nagy L.G."/>
            <person name="Floudas D."/>
            <person name="Copeland A."/>
            <person name="Barry K.W."/>
            <person name="Cichocki N."/>
            <person name="Veneault-Fourrey C."/>
            <person name="LaButti K."/>
            <person name="Lindquist E.A."/>
            <person name="Lipzen A."/>
            <person name="Lundell T."/>
            <person name="Morin E."/>
            <person name="Murat C."/>
            <person name="Riley R."/>
            <person name="Ohm R."/>
            <person name="Sun H."/>
            <person name="Tunlid A."/>
            <person name="Henrissat B."/>
            <person name="Grigoriev I.V."/>
            <person name="Hibbett D.S."/>
            <person name="Martin F."/>
        </authorList>
    </citation>
    <scope>NUCLEOTIDE SEQUENCE [LARGE SCALE GENOMIC DNA]</scope>
    <source>
        <strain evidence="8">MUT 4182</strain>
    </source>
</reference>
<proteinExistence type="inferred from homology"/>
<dbReference type="PROSITE" id="PS50244">
    <property type="entry name" value="S5A_REDUCTASE"/>
    <property type="match status" value="1"/>
</dbReference>
<organism evidence="7 8">
    <name type="scientific">Tulasnella calospora MUT 4182</name>
    <dbReference type="NCBI Taxonomy" id="1051891"/>
    <lineage>
        <taxon>Eukaryota</taxon>
        <taxon>Fungi</taxon>
        <taxon>Dikarya</taxon>
        <taxon>Basidiomycota</taxon>
        <taxon>Agaricomycotina</taxon>
        <taxon>Agaricomycetes</taxon>
        <taxon>Cantharellales</taxon>
        <taxon>Tulasnellaceae</taxon>
        <taxon>Tulasnella</taxon>
    </lineage>
</organism>